<dbReference type="EMBL" id="JAGTJR010000020">
    <property type="protein sequence ID" value="KAH7044463.1"/>
    <property type="molecule type" value="Genomic_DNA"/>
</dbReference>
<gene>
    <name evidence="1" type="ORF">B0J12DRAFT_180081</name>
</gene>
<comment type="caution">
    <text evidence="1">The sequence shown here is derived from an EMBL/GenBank/DDBJ whole genome shotgun (WGS) entry which is preliminary data.</text>
</comment>
<dbReference type="Proteomes" id="UP000774617">
    <property type="component" value="Unassembled WGS sequence"/>
</dbReference>
<accession>A0ABQ8G493</accession>
<protein>
    <submittedName>
        <fullName evidence="1">Uncharacterized protein</fullName>
    </submittedName>
</protein>
<evidence type="ECO:0000313" key="1">
    <source>
        <dbReference type="EMBL" id="KAH7044463.1"/>
    </source>
</evidence>
<organism evidence="1 2">
    <name type="scientific">Macrophomina phaseolina</name>
    <dbReference type="NCBI Taxonomy" id="35725"/>
    <lineage>
        <taxon>Eukaryota</taxon>
        <taxon>Fungi</taxon>
        <taxon>Dikarya</taxon>
        <taxon>Ascomycota</taxon>
        <taxon>Pezizomycotina</taxon>
        <taxon>Dothideomycetes</taxon>
        <taxon>Dothideomycetes incertae sedis</taxon>
        <taxon>Botryosphaeriales</taxon>
        <taxon>Botryosphaeriaceae</taxon>
        <taxon>Macrophomina</taxon>
    </lineage>
</organism>
<sequence>MCARNFIYRGVQRNARGSSTPWRACRSSLSAIGCSGWSGPSIPARRTKNRVTKDISETSATTLSSFSRNRPAGDALGASERDLGMPKDLGRWYLTDGLGFAKSTASGTSSGQLVHRTCQNPHPCPHPLPEDDICWSASSTFGPAICEMFNDVEYVIHALRCYRFLHSVLLTEAFNFDILKTCAHCAKRTSVTCSCWLPNTDFFFFLVSFHLVTLRSSNAEVGPDPAAPCLCRALLGDLAGYPARSCLRRDMRVASLGLAAALASCTP</sequence>
<proteinExistence type="predicted"/>
<keyword evidence="2" id="KW-1185">Reference proteome</keyword>
<name>A0ABQ8G493_9PEZI</name>
<reference evidence="1 2" key="1">
    <citation type="journal article" date="2021" name="Nat. Commun.">
        <title>Genetic determinants of endophytism in the Arabidopsis root mycobiome.</title>
        <authorList>
            <person name="Mesny F."/>
            <person name="Miyauchi S."/>
            <person name="Thiergart T."/>
            <person name="Pickel B."/>
            <person name="Atanasova L."/>
            <person name="Karlsson M."/>
            <person name="Huettel B."/>
            <person name="Barry K.W."/>
            <person name="Haridas S."/>
            <person name="Chen C."/>
            <person name="Bauer D."/>
            <person name="Andreopoulos W."/>
            <person name="Pangilinan J."/>
            <person name="LaButti K."/>
            <person name="Riley R."/>
            <person name="Lipzen A."/>
            <person name="Clum A."/>
            <person name="Drula E."/>
            <person name="Henrissat B."/>
            <person name="Kohler A."/>
            <person name="Grigoriev I.V."/>
            <person name="Martin F.M."/>
            <person name="Hacquard S."/>
        </authorList>
    </citation>
    <scope>NUCLEOTIDE SEQUENCE [LARGE SCALE GENOMIC DNA]</scope>
    <source>
        <strain evidence="1 2">MPI-SDFR-AT-0080</strain>
    </source>
</reference>
<evidence type="ECO:0000313" key="2">
    <source>
        <dbReference type="Proteomes" id="UP000774617"/>
    </source>
</evidence>